<accession>A0A816UVP5</accession>
<reference evidence="2" key="1">
    <citation type="submission" date="2021-01" db="EMBL/GenBank/DDBJ databases">
        <authorList>
            <consortium name="Genoscope - CEA"/>
            <person name="William W."/>
        </authorList>
    </citation>
    <scope>NUCLEOTIDE SEQUENCE</scope>
</reference>
<gene>
    <name evidence="2" type="ORF">DARMORV10_C08P48270.1</name>
</gene>
<feature type="compositionally biased region" description="Basic residues" evidence="1">
    <location>
        <begin position="73"/>
        <end position="87"/>
    </location>
</feature>
<evidence type="ECO:0000256" key="1">
    <source>
        <dbReference type="SAM" id="MobiDB-lite"/>
    </source>
</evidence>
<organism evidence="2">
    <name type="scientific">Brassica napus</name>
    <name type="common">Rape</name>
    <dbReference type="NCBI Taxonomy" id="3708"/>
    <lineage>
        <taxon>Eukaryota</taxon>
        <taxon>Viridiplantae</taxon>
        <taxon>Streptophyta</taxon>
        <taxon>Embryophyta</taxon>
        <taxon>Tracheophyta</taxon>
        <taxon>Spermatophyta</taxon>
        <taxon>Magnoliopsida</taxon>
        <taxon>eudicotyledons</taxon>
        <taxon>Gunneridae</taxon>
        <taxon>Pentapetalae</taxon>
        <taxon>rosids</taxon>
        <taxon>malvids</taxon>
        <taxon>Brassicales</taxon>
        <taxon>Brassicaceae</taxon>
        <taxon>Brassiceae</taxon>
        <taxon>Brassica</taxon>
    </lineage>
</organism>
<dbReference type="Proteomes" id="UP001295469">
    <property type="component" value="Chromosome C08"/>
</dbReference>
<dbReference type="EMBL" id="HG994372">
    <property type="protein sequence ID" value="CAF2115876.1"/>
    <property type="molecule type" value="Genomic_DNA"/>
</dbReference>
<dbReference type="AlphaFoldDB" id="A0A816UVP5"/>
<proteinExistence type="predicted"/>
<name>A0A816UVP5_BRANA</name>
<evidence type="ECO:0000313" key="2">
    <source>
        <dbReference type="EMBL" id="CAF2115876.1"/>
    </source>
</evidence>
<protein>
    <submittedName>
        <fullName evidence="2">(rape) hypothetical protein</fullName>
    </submittedName>
</protein>
<feature type="region of interest" description="Disordered" evidence="1">
    <location>
        <begin position="71"/>
        <end position="97"/>
    </location>
</feature>
<sequence>MSLQEQATSLTSACWLVGDSPIGFITYIFRDLKKGGEKSFEEAVVELRRNCFTFPPNFLIRQRETRLWVKSPTNKKKRRKEKMKKKDQRGCNCLSCV</sequence>